<dbReference type="Gene3D" id="1.10.287.470">
    <property type="entry name" value="Helix hairpin bin"/>
    <property type="match status" value="1"/>
</dbReference>
<name>C8WZN3_DESRD</name>
<dbReference type="InterPro" id="IPR006143">
    <property type="entry name" value="RND_pump_MFP"/>
</dbReference>
<evidence type="ECO:0000313" key="6">
    <source>
        <dbReference type="EMBL" id="ACV67508.1"/>
    </source>
</evidence>
<dbReference type="Gene3D" id="2.40.50.100">
    <property type="match status" value="1"/>
</dbReference>
<dbReference type="EMBL" id="CP001734">
    <property type="protein sequence ID" value="ACV67508.1"/>
    <property type="molecule type" value="Genomic_DNA"/>
</dbReference>
<evidence type="ECO:0000256" key="3">
    <source>
        <dbReference type="SAM" id="MobiDB-lite"/>
    </source>
</evidence>
<dbReference type="Proteomes" id="UP000001052">
    <property type="component" value="Chromosome"/>
</dbReference>
<gene>
    <name evidence="6" type="ordered locus">Dret_0206</name>
</gene>
<dbReference type="RefSeq" id="WP_015750667.1">
    <property type="nucleotide sequence ID" value="NC_013223.1"/>
</dbReference>
<evidence type="ECO:0000313" key="7">
    <source>
        <dbReference type="Proteomes" id="UP000001052"/>
    </source>
</evidence>
<organism evidence="6 7">
    <name type="scientific">Desulfohalobium retbaense (strain ATCC 49708 / DSM 5692 / JCM 16813 / HR100)</name>
    <dbReference type="NCBI Taxonomy" id="485915"/>
    <lineage>
        <taxon>Bacteria</taxon>
        <taxon>Pseudomonadati</taxon>
        <taxon>Thermodesulfobacteriota</taxon>
        <taxon>Desulfovibrionia</taxon>
        <taxon>Desulfovibrionales</taxon>
        <taxon>Desulfohalobiaceae</taxon>
        <taxon>Desulfohalobium</taxon>
    </lineage>
</organism>
<feature type="domain" description="CusB-like beta-barrel" evidence="4">
    <location>
        <begin position="249"/>
        <end position="320"/>
    </location>
</feature>
<dbReference type="STRING" id="485915.Dret_0206"/>
<dbReference type="KEGG" id="drt:Dret_0206"/>
<dbReference type="NCBIfam" id="TIGR01730">
    <property type="entry name" value="RND_mfp"/>
    <property type="match status" value="1"/>
</dbReference>
<accession>C8WZN3</accession>
<reference evidence="7" key="1">
    <citation type="submission" date="2009-09" db="EMBL/GenBank/DDBJ databases">
        <title>The complete chromosome of Desulfohalobium retbaense DSM 5692.</title>
        <authorList>
            <consortium name="US DOE Joint Genome Institute (JGI-PGF)"/>
            <person name="Lucas S."/>
            <person name="Copeland A."/>
            <person name="Lapidus A."/>
            <person name="Glavina del Rio T."/>
            <person name="Dalin E."/>
            <person name="Tice H."/>
            <person name="Bruce D."/>
            <person name="Goodwin L."/>
            <person name="Pitluck S."/>
            <person name="Kyrpides N."/>
            <person name="Mavromatis K."/>
            <person name="Ivanova N."/>
            <person name="Mikhailova N."/>
            <person name="Munk A.C."/>
            <person name="Brettin T."/>
            <person name="Detter J.C."/>
            <person name="Han C."/>
            <person name="Tapia R."/>
            <person name="Larimer F."/>
            <person name="Land M."/>
            <person name="Hauser L."/>
            <person name="Markowitz V."/>
            <person name="Cheng J.-F."/>
            <person name="Hugenholtz P."/>
            <person name="Woyke T."/>
            <person name="Wu D."/>
            <person name="Spring S."/>
            <person name="Klenk H.-P."/>
            <person name="Eisen J.A."/>
        </authorList>
    </citation>
    <scope>NUCLEOTIDE SEQUENCE [LARGE SCALE GENOMIC DNA]</scope>
    <source>
        <strain evidence="7">DSM 5692</strain>
    </source>
</reference>
<dbReference type="PANTHER" id="PTHR30469">
    <property type="entry name" value="MULTIDRUG RESISTANCE PROTEIN MDTA"/>
    <property type="match status" value="1"/>
</dbReference>
<evidence type="ECO:0000259" key="5">
    <source>
        <dbReference type="Pfam" id="PF25975"/>
    </source>
</evidence>
<dbReference type="InterPro" id="IPR058792">
    <property type="entry name" value="Beta-barrel_RND_2"/>
</dbReference>
<reference evidence="6 7" key="2">
    <citation type="journal article" date="2010" name="Stand. Genomic Sci.">
        <title>Complete genome sequence of Desulfohalobium retbaense type strain (HR(100)).</title>
        <authorList>
            <person name="Spring S."/>
            <person name="Nolan M."/>
            <person name="Lapidus A."/>
            <person name="Glavina Del Rio T."/>
            <person name="Copeland A."/>
            <person name="Tice H."/>
            <person name="Cheng J.F."/>
            <person name="Lucas S."/>
            <person name="Land M."/>
            <person name="Chen F."/>
            <person name="Bruce D."/>
            <person name="Goodwin L."/>
            <person name="Pitluck S."/>
            <person name="Ivanova N."/>
            <person name="Mavromatis K."/>
            <person name="Mikhailova N."/>
            <person name="Pati A."/>
            <person name="Chen A."/>
            <person name="Palaniappan K."/>
            <person name="Hauser L."/>
            <person name="Chang Y.J."/>
            <person name="Jeffries C.D."/>
            <person name="Munk C."/>
            <person name="Kiss H."/>
            <person name="Chain P."/>
            <person name="Han C."/>
            <person name="Brettin T."/>
            <person name="Detter J.C."/>
            <person name="Schuler E."/>
            <person name="Goker M."/>
            <person name="Rohde M."/>
            <person name="Bristow J."/>
            <person name="Eisen J.A."/>
            <person name="Markowitz V."/>
            <person name="Hugenholtz P."/>
            <person name="Kyrpides N.C."/>
            <person name="Klenk H.P."/>
        </authorList>
    </citation>
    <scope>NUCLEOTIDE SEQUENCE [LARGE SCALE GENOMIC DNA]</scope>
    <source>
        <strain evidence="6 7">DSM 5692</strain>
    </source>
</reference>
<evidence type="ECO:0000256" key="1">
    <source>
        <dbReference type="ARBA" id="ARBA00009477"/>
    </source>
</evidence>
<feature type="domain" description="CzcB-like C-terminal circularly permuted SH3-like" evidence="5">
    <location>
        <begin position="326"/>
        <end position="381"/>
    </location>
</feature>
<feature type="coiled-coil region" evidence="2">
    <location>
        <begin position="114"/>
        <end position="186"/>
    </location>
</feature>
<comment type="similarity">
    <text evidence="1">Belongs to the membrane fusion protein (MFP) (TC 8.A.1) family.</text>
</comment>
<feature type="region of interest" description="Disordered" evidence="3">
    <location>
        <begin position="33"/>
        <end position="52"/>
    </location>
</feature>
<evidence type="ECO:0000256" key="2">
    <source>
        <dbReference type="SAM" id="Coils"/>
    </source>
</evidence>
<dbReference type="HOGENOM" id="CLU_018816_1_4_7"/>
<dbReference type="Gene3D" id="2.40.420.20">
    <property type="match status" value="1"/>
</dbReference>
<dbReference type="InterPro" id="IPR058649">
    <property type="entry name" value="CzcB_C"/>
</dbReference>
<feature type="compositionally biased region" description="Polar residues" evidence="3">
    <location>
        <begin position="35"/>
        <end position="52"/>
    </location>
</feature>
<keyword evidence="7" id="KW-1185">Reference proteome</keyword>
<dbReference type="Pfam" id="PF25975">
    <property type="entry name" value="CzcB_C"/>
    <property type="match status" value="1"/>
</dbReference>
<sequence length="386" mass="41525">MNLRNLLSTALGIAILAGLVLYTGGFFESGGISPDSVSRPQPTQGPTPSRTATAHLKTISQTTTAPGTVAPRTTMRVEAQVAAQITSIAVTAGDRVSTGETLIQLEHNRLDTAVEQARQHLVKRQSQLDQARENLPAAQAEFNATQAQWRRIKTYFKAEAATKQELEQARAAFHRARSRLTTARKRIGQAAAGVEVARQKLRAARIKRGYARLTAPADGQVAKRLADPGDQARPGTPLLVLHTDRTLRLEARVPESRLAHVRQGHNATVHIPALPAALSGTIEEIIPSADPRTRTFTVKVALPDYSGLQPGMFGRLEVASGTRQAVFVPEGAVRPMGQLDIVRVRQQQGWQDILVTTGVHRDEMIEILSGVAPGDEIALAGGGHGT</sequence>
<proteinExistence type="inferred from homology"/>
<dbReference type="SUPFAM" id="SSF111369">
    <property type="entry name" value="HlyD-like secretion proteins"/>
    <property type="match status" value="1"/>
</dbReference>
<dbReference type="Pfam" id="PF25954">
    <property type="entry name" value="Beta-barrel_RND_2"/>
    <property type="match status" value="1"/>
</dbReference>
<dbReference type="GO" id="GO:0015562">
    <property type="term" value="F:efflux transmembrane transporter activity"/>
    <property type="evidence" value="ECO:0007669"/>
    <property type="project" value="TreeGrafter"/>
</dbReference>
<dbReference type="eggNOG" id="COG0845">
    <property type="taxonomic scope" value="Bacteria"/>
</dbReference>
<dbReference type="AlphaFoldDB" id="C8WZN3"/>
<dbReference type="Gene3D" id="2.40.30.170">
    <property type="match status" value="1"/>
</dbReference>
<protein>
    <submittedName>
        <fullName evidence="6">Efflux transporter, RND family, MFP subunit</fullName>
    </submittedName>
</protein>
<dbReference type="OrthoDB" id="176710at2"/>
<dbReference type="PANTHER" id="PTHR30469:SF15">
    <property type="entry name" value="HLYD FAMILY OF SECRETION PROTEINS"/>
    <property type="match status" value="1"/>
</dbReference>
<evidence type="ECO:0000259" key="4">
    <source>
        <dbReference type="Pfam" id="PF25954"/>
    </source>
</evidence>
<dbReference type="GO" id="GO:1990281">
    <property type="term" value="C:efflux pump complex"/>
    <property type="evidence" value="ECO:0007669"/>
    <property type="project" value="TreeGrafter"/>
</dbReference>
<keyword evidence="2" id="KW-0175">Coiled coil</keyword>